<sequence length="237" mass="26853">MSSYTGPVNDVTEAFMLLEAASRGHLRTFKARLSTADRSCIGDGTTIIFDEKETGMTRWIDGKSWSPSRFRDGFFVYQEAPSKSSPDSFDKKLGLHKKAISAVAPNGRHLHLINYYMPNSTSLTNVCQFLSRFCDVEDVRFSATKFRYFKCFRTHSQSWRRLYPAPKKSLCMSPDPAFSPQSQYASRSSNSSSASFDSSTSQTITLPPFESLKTYPPCHLTSEDERQLNLLSRFIQL</sequence>
<comment type="caution">
    <text evidence="1">The sequence shown here is derived from an EMBL/GenBank/DDBJ whole genome shotgun (WGS) entry which is preliminary data.</text>
</comment>
<reference evidence="1" key="1">
    <citation type="submission" date="2022-04" db="EMBL/GenBank/DDBJ databases">
        <title>Genome of the entomopathogenic fungus Entomophthora muscae.</title>
        <authorList>
            <person name="Elya C."/>
            <person name="Lovett B.R."/>
            <person name="Lee E."/>
            <person name="Macias A.M."/>
            <person name="Hajek A.E."/>
            <person name="De Bivort B.L."/>
            <person name="Kasson M.T."/>
            <person name="De Fine Licht H.H."/>
            <person name="Stajich J.E."/>
        </authorList>
    </citation>
    <scope>NUCLEOTIDE SEQUENCE</scope>
    <source>
        <strain evidence="1">Berkeley</strain>
    </source>
</reference>
<keyword evidence="2" id="KW-1185">Reference proteome</keyword>
<name>A0ACC2RIV0_9FUNG</name>
<protein>
    <submittedName>
        <fullName evidence="1">Gluconate transport-inducing protein</fullName>
    </submittedName>
</protein>
<organism evidence="1 2">
    <name type="scientific">Entomophthora muscae</name>
    <dbReference type="NCBI Taxonomy" id="34485"/>
    <lineage>
        <taxon>Eukaryota</taxon>
        <taxon>Fungi</taxon>
        <taxon>Fungi incertae sedis</taxon>
        <taxon>Zoopagomycota</taxon>
        <taxon>Entomophthoromycotina</taxon>
        <taxon>Entomophthoromycetes</taxon>
        <taxon>Entomophthorales</taxon>
        <taxon>Entomophthoraceae</taxon>
        <taxon>Entomophthora</taxon>
    </lineage>
</organism>
<evidence type="ECO:0000313" key="2">
    <source>
        <dbReference type="Proteomes" id="UP001165960"/>
    </source>
</evidence>
<gene>
    <name evidence="1" type="primary">PTH2_5</name>
    <name evidence="1" type="ORF">DSO57_1019127</name>
</gene>
<proteinExistence type="predicted"/>
<dbReference type="Proteomes" id="UP001165960">
    <property type="component" value="Unassembled WGS sequence"/>
</dbReference>
<dbReference type="EMBL" id="QTSX02007185">
    <property type="protein sequence ID" value="KAJ9049956.1"/>
    <property type="molecule type" value="Genomic_DNA"/>
</dbReference>
<accession>A0ACC2RIV0</accession>
<evidence type="ECO:0000313" key="1">
    <source>
        <dbReference type="EMBL" id="KAJ9049956.1"/>
    </source>
</evidence>